<gene>
    <name evidence="2" type="ORF">AAY42_15955</name>
</gene>
<name>A0A0Q0XQ10_9FLAO</name>
<dbReference type="InterPro" id="IPR002347">
    <property type="entry name" value="SDR_fam"/>
</dbReference>
<keyword evidence="3" id="KW-1185">Reference proteome</keyword>
<dbReference type="SUPFAM" id="SSF51735">
    <property type="entry name" value="NAD(P)-binding Rossmann-fold domains"/>
    <property type="match status" value="1"/>
</dbReference>
<proteinExistence type="inferred from homology"/>
<dbReference type="CDD" id="cd05344">
    <property type="entry name" value="BKR_like_SDR_like"/>
    <property type="match status" value="1"/>
</dbReference>
<dbReference type="Gene3D" id="3.40.50.720">
    <property type="entry name" value="NAD(P)-binding Rossmann-like Domain"/>
    <property type="match status" value="1"/>
</dbReference>
<dbReference type="PRINTS" id="PR00081">
    <property type="entry name" value="GDHRDH"/>
</dbReference>
<dbReference type="InterPro" id="IPR050259">
    <property type="entry name" value="SDR"/>
</dbReference>
<comment type="caution">
    <text evidence="2">The sequence shown here is derived from an EMBL/GenBank/DDBJ whole genome shotgun (WGS) entry which is preliminary data.</text>
</comment>
<dbReference type="PATRIC" id="fig|1547436.3.peg.3287"/>
<sequence length="261" mass="28346">MKIDLIGKNALVGGSSKGIGEAIAKQLAASGANVTLMARNKEKMKTIVDELDTNQGQEHGFLVVDFSNFEVFKNTISSFFEQNTIDILVNNTQGPEAGGALEKKVEDYQSAFDLLFKSVVFTTELALKNMQKKQWGRIINVASISVKEPLSYLALSNSIRAAVVTWGKSLAFDVAKNSITVNNVLTGYFDTDRIAQLNAKKAEKLGIPVSEVRAAMEELVPTKRIGDPKEYGFLVAFLASEQAAYITGTNIPIDGGLLKSF</sequence>
<dbReference type="STRING" id="346185.AAY42_15955"/>
<dbReference type="AlphaFoldDB" id="A0A0Q0XQ10"/>
<dbReference type="Pfam" id="PF13561">
    <property type="entry name" value="adh_short_C2"/>
    <property type="match status" value="1"/>
</dbReference>
<evidence type="ECO:0000256" key="1">
    <source>
        <dbReference type="ARBA" id="ARBA00006484"/>
    </source>
</evidence>
<organism evidence="2 3">
    <name type="scientific">Flagellimonas eckloniae</name>
    <dbReference type="NCBI Taxonomy" id="346185"/>
    <lineage>
        <taxon>Bacteria</taxon>
        <taxon>Pseudomonadati</taxon>
        <taxon>Bacteroidota</taxon>
        <taxon>Flavobacteriia</taxon>
        <taxon>Flavobacteriales</taxon>
        <taxon>Flavobacteriaceae</taxon>
        <taxon>Flagellimonas</taxon>
    </lineage>
</organism>
<protein>
    <submittedName>
        <fullName evidence="2">Short-chain dehydrogenase</fullName>
    </submittedName>
</protein>
<dbReference type="Proteomes" id="UP000050827">
    <property type="component" value="Unassembled WGS sequence"/>
</dbReference>
<evidence type="ECO:0000313" key="3">
    <source>
        <dbReference type="Proteomes" id="UP000050827"/>
    </source>
</evidence>
<dbReference type="PANTHER" id="PTHR42879">
    <property type="entry name" value="3-OXOACYL-(ACYL-CARRIER-PROTEIN) REDUCTASE"/>
    <property type="match status" value="1"/>
</dbReference>
<comment type="similarity">
    <text evidence="1">Belongs to the short-chain dehydrogenases/reductases (SDR) family.</text>
</comment>
<dbReference type="PANTHER" id="PTHR42879:SF6">
    <property type="entry name" value="NADPH-DEPENDENT REDUCTASE BACG"/>
    <property type="match status" value="1"/>
</dbReference>
<evidence type="ECO:0000313" key="2">
    <source>
        <dbReference type="EMBL" id="KQC31214.1"/>
    </source>
</evidence>
<reference evidence="2 3" key="1">
    <citation type="submission" date="2015-04" db="EMBL/GenBank/DDBJ databases">
        <title>Complete genome of flavobacterium.</title>
        <authorList>
            <person name="Kwon Y.M."/>
            <person name="Kim S.-J."/>
        </authorList>
    </citation>
    <scope>NUCLEOTIDE SEQUENCE [LARGE SCALE GENOMIC DNA]</scope>
    <source>
        <strain evidence="2 3">DK169</strain>
    </source>
</reference>
<accession>A0A0Q0XQ10</accession>
<dbReference type="EMBL" id="LCTZ01000002">
    <property type="protein sequence ID" value="KQC31214.1"/>
    <property type="molecule type" value="Genomic_DNA"/>
</dbReference>
<dbReference type="OrthoDB" id="9804774at2"/>
<dbReference type="RefSeq" id="WP_055396998.1">
    <property type="nucleotide sequence ID" value="NZ_LCTZ01000002.1"/>
</dbReference>
<dbReference type="InterPro" id="IPR036291">
    <property type="entry name" value="NAD(P)-bd_dom_sf"/>
</dbReference>